<reference evidence="2" key="1">
    <citation type="submission" date="2018-02" db="EMBL/GenBank/DDBJ databases">
        <authorList>
            <person name="Clavel T."/>
            <person name="Strowig T."/>
        </authorList>
    </citation>
    <scope>NUCLEOTIDE SEQUENCE [LARGE SCALE GENOMIC DNA]</scope>
    <source>
        <strain evidence="2">DSM 100764</strain>
    </source>
</reference>
<dbReference type="GeneID" id="93425112"/>
<gene>
    <name evidence="1" type="ORF">C5O25_06490</name>
</gene>
<name>A0A2V1ISU5_9BACT</name>
<dbReference type="AlphaFoldDB" id="A0A2V1ISU5"/>
<sequence length="153" mass="16867">MKRPLHIIMLSAMLAGCSSTPTIDPERPADQQAQRLAEAGTTEAAEALVGWLKSASPADRDFARSLTRELMSIYDSDSLGRTRGFVRSLDSIRSTLSPEELAHVYVVSTKPWRLGAIMRADNADDTLLQAIESDYADDPEALEAFRQGYRGEH</sequence>
<evidence type="ECO:0000313" key="2">
    <source>
        <dbReference type="Proteomes" id="UP000244925"/>
    </source>
</evidence>
<protein>
    <submittedName>
        <fullName evidence="1">Uncharacterized protein</fullName>
    </submittedName>
</protein>
<comment type="caution">
    <text evidence="1">The sequence shown here is derived from an EMBL/GenBank/DDBJ whole genome shotgun (WGS) entry which is preliminary data.</text>
</comment>
<dbReference type="EMBL" id="PUBV01000010">
    <property type="protein sequence ID" value="PWB07778.1"/>
    <property type="molecule type" value="Genomic_DNA"/>
</dbReference>
<keyword evidence="2" id="KW-1185">Reference proteome</keyword>
<evidence type="ECO:0000313" key="1">
    <source>
        <dbReference type="EMBL" id="PWB07778.1"/>
    </source>
</evidence>
<dbReference type="PROSITE" id="PS51257">
    <property type="entry name" value="PROKAR_LIPOPROTEIN"/>
    <property type="match status" value="1"/>
</dbReference>
<dbReference type="RefSeq" id="WP_107035924.1">
    <property type="nucleotide sequence ID" value="NZ_CAOMZA010000027.1"/>
</dbReference>
<dbReference type="Proteomes" id="UP000244925">
    <property type="component" value="Unassembled WGS sequence"/>
</dbReference>
<organism evidence="1 2">
    <name type="scientific">Paramuribaculum intestinale</name>
    <dbReference type="NCBI Taxonomy" id="2094151"/>
    <lineage>
        <taxon>Bacteria</taxon>
        <taxon>Pseudomonadati</taxon>
        <taxon>Bacteroidota</taxon>
        <taxon>Bacteroidia</taxon>
        <taxon>Bacteroidales</taxon>
        <taxon>Muribaculaceae</taxon>
        <taxon>Paramuribaculum</taxon>
    </lineage>
</organism>
<proteinExistence type="predicted"/>
<accession>A0A2V1ISU5</accession>